<dbReference type="EMBL" id="KZ680219">
    <property type="protein sequence ID" value="PTB63469.1"/>
    <property type="molecule type" value="Genomic_DNA"/>
</dbReference>
<feature type="non-terminal residue" evidence="1">
    <location>
        <position position="352"/>
    </location>
</feature>
<reference evidence="2" key="1">
    <citation type="submission" date="2016-07" db="EMBL/GenBank/DDBJ databases">
        <title>Multiple horizontal gene transfer events from other fungi enriched the ability of initially mycotrophic Trichoderma (Ascomycota) to feed on dead plant biomass.</title>
        <authorList>
            <consortium name="DOE Joint Genome Institute"/>
            <person name="Atanasova L."/>
            <person name="Chenthamara K."/>
            <person name="Zhang J."/>
            <person name="Grujic M."/>
            <person name="Henrissat B."/>
            <person name="Kuo A."/>
            <person name="Aerts A."/>
            <person name="Salamov A."/>
            <person name="Lipzen A."/>
            <person name="Labutti K."/>
            <person name="Barry K."/>
            <person name="Miao Y."/>
            <person name="Rahimi M.J."/>
            <person name="Shen Q."/>
            <person name="Grigoriev I.V."/>
            <person name="Kubicek C.P."/>
            <person name="Druzhinina I.S."/>
        </authorList>
    </citation>
    <scope>NUCLEOTIDE SEQUENCE [LARGE SCALE GENOMIC DNA]</scope>
    <source>
        <strain evidence="2">TUCIM 6016</strain>
    </source>
</reference>
<evidence type="ECO:0000313" key="1">
    <source>
        <dbReference type="EMBL" id="PTB63469.1"/>
    </source>
</evidence>
<name>A0A2T4B2C1_9HYPO</name>
<proteinExistence type="predicted"/>
<sequence>MCGTGRYDAKPSILVSHPWNDMKTGLSIMKILSEPQVREQYDSSPMEVRFKIYLFLGPSFKYLGWPIESLDIRLKDNFLSGAVLVSDDACNVISTITCGVRHTGPSHPVFALTPAHAFEPSYKGDGGVVENVKANADASDRDGEGVEDEAVCEFADVEYDIAELLQYESSNVLEPRLSEPPTDRARDQDLTKFGTKILKPKGVWGRPKLPEWPASSELRDWHNHPNLDWALVEIENSDQWSRPNLDYELRPVDHLSEEKEPVDIMTSRGLLHGTISSTPTFIANARHSGSLCEVWIVSTMDSSFDVGDSGALVIRPGSQSAYGYVIAVNHSRELYIVPLRAALNQICHVLSI</sequence>
<gene>
    <name evidence="1" type="ORF">BBK36DRAFT_1096975</name>
</gene>
<protein>
    <submittedName>
        <fullName evidence="1">Uncharacterized protein</fullName>
    </submittedName>
</protein>
<dbReference type="GeneID" id="36597215"/>
<organism evidence="1 2">
    <name type="scientific">Trichoderma citrinoviride</name>
    <dbReference type="NCBI Taxonomy" id="58853"/>
    <lineage>
        <taxon>Eukaryota</taxon>
        <taxon>Fungi</taxon>
        <taxon>Dikarya</taxon>
        <taxon>Ascomycota</taxon>
        <taxon>Pezizomycotina</taxon>
        <taxon>Sordariomycetes</taxon>
        <taxon>Hypocreomycetidae</taxon>
        <taxon>Hypocreales</taxon>
        <taxon>Hypocreaceae</taxon>
        <taxon>Trichoderma</taxon>
    </lineage>
</organism>
<dbReference type="Proteomes" id="UP000241546">
    <property type="component" value="Unassembled WGS sequence"/>
</dbReference>
<accession>A0A2T4B2C1</accession>
<dbReference type="OrthoDB" id="3695411at2759"/>
<evidence type="ECO:0000313" key="2">
    <source>
        <dbReference type="Proteomes" id="UP000241546"/>
    </source>
</evidence>
<dbReference type="RefSeq" id="XP_024746789.1">
    <property type="nucleotide sequence ID" value="XM_024889096.1"/>
</dbReference>
<keyword evidence="2" id="KW-1185">Reference proteome</keyword>
<dbReference type="AlphaFoldDB" id="A0A2T4B2C1"/>